<sequence length="81" mass="9525">MSQKALRVSAFLEQDRKIVMRISVRWVDFQTALIALLCIFKTIQILQSDRTVKVQRGIVRKVSQRLLEYVERVLAARFEFA</sequence>
<protein>
    <submittedName>
        <fullName evidence="1">Uncharacterized protein</fullName>
    </submittedName>
</protein>
<dbReference type="EMBL" id="FNDI01000027">
    <property type="protein sequence ID" value="SDI92504.1"/>
    <property type="molecule type" value="Genomic_DNA"/>
</dbReference>
<evidence type="ECO:0000313" key="2">
    <source>
        <dbReference type="Proteomes" id="UP000198900"/>
    </source>
</evidence>
<proteinExistence type="predicted"/>
<name>A0A7Z7BDS4_9BURK</name>
<dbReference type="AlphaFoldDB" id="A0A7Z7BDS4"/>
<reference evidence="1" key="1">
    <citation type="submission" date="2016-10" db="EMBL/GenBank/DDBJ databases">
        <authorList>
            <person name="Varghese N."/>
            <person name="Submissions S."/>
        </authorList>
    </citation>
    <scope>NUCLEOTIDE SEQUENCE [LARGE SCALE GENOMIC DNA]</scope>
    <source>
        <strain evidence="1">YR281</strain>
    </source>
</reference>
<accession>A0A7Z7BDS4</accession>
<gene>
    <name evidence="1" type="ORF">SAMN04487926_12762</name>
</gene>
<keyword evidence="2" id="KW-1185">Reference proteome</keyword>
<dbReference type="Proteomes" id="UP000198900">
    <property type="component" value="Unassembled WGS sequence"/>
</dbReference>
<organism evidence="1 2">
    <name type="scientific">Paraburkholderia steynii</name>
    <dbReference type="NCBI Taxonomy" id="1245441"/>
    <lineage>
        <taxon>Bacteria</taxon>
        <taxon>Pseudomonadati</taxon>
        <taxon>Pseudomonadota</taxon>
        <taxon>Betaproteobacteria</taxon>
        <taxon>Burkholderiales</taxon>
        <taxon>Burkholderiaceae</taxon>
        <taxon>Paraburkholderia</taxon>
    </lineage>
</organism>
<evidence type="ECO:0000313" key="1">
    <source>
        <dbReference type="EMBL" id="SDI92504.1"/>
    </source>
</evidence>
<comment type="caution">
    <text evidence="1">The sequence shown here is derived from an EMBL/GenBank/DDBJ whole genome shotgun (WGS) entry which is preliminary data.</text>
</comment>